<protein>
    <submittedName>
        <fullName evidence="1">Uncharacterized protein</fullName>
    </submittedName>
</protein>
<dbReference type="EMBL" id="VYZN01000032">
    <property type="protein sequence ID" value="KAE9533690.1"/>
    <property type="molecule type" value="Genomic_DNA"/>
</dbReference>
<gene>
    <name evidence="1" type="ORF">AGLY_009039</name>
</gene>
<dbReference type="AlphaFoldDB" id="A0A6G0TJ94"/>
<dbReference type="Proteomes" id="UP000475862">
    <property type="component" value="Unassembled WGS sequence"/>
</dbReference>
<accession>A0A6G0TJ94</accession>
<organism evidence="1 2">
    <name type="scientific">Aphis glycines</name>
    <name type="common">Soybean aphid</name>
    <dbReference type="NCBI Taxonomy" id="307491"/>
    <lineage>
        <taxon>Eukaryota</taxon>
        <taxon>Metazoa</taxon>
        <taxon>Ecdysozoa</taxon>
        <taxon>Arthropoda</taxon>
        <taxon>Hexapoda</taxon>
        <taxon>Insecta</taxon>
        <taxon>Pterygota</taxon>
        <taxon>Neoptera</taxon>
        <taxon>Paraneoptera</taxon>
        <taxon>Hemiptera</taxon>
        <taxon>Sternorrhyncha</taxon>
        <taxon>Aphidomorpha</taxon>
        <taxon>Aphidoidea</taxon>
        <taxon>Aphididae</taxon>
        <taxon>Aphidini</taxon>
        <taxon>Aphis</taxon>
        <taxon>Aphis</taxon>
    </lineage>
</organism>
<comment type="caution">
    <text evidence="1">The sequence shown here is derived from an EMBL/GenBank/DDBJ whole genome shotgun (WGS) entry which is preliminary data.</text>
</comment>
<evidence type="ECO:0000313" key="2">
    <source>
        <dbReference type="Proteomes" id="UP000475862"/>
    </source>
</evidence>
<sequence length="170" mass="20048">MYPFFFNKRNINKPKIYLNTICLPFAENITYLGLTFNSNHLEWGAEYCILLTLYRSLITAQPAMAILFIILDPVHNTDIRCATGAFRNWRQVTENRLREINHSVEPWPKFNHSNRKEKVIMNLLRIGHTRIITHGYSMEKTEPASCHSCNFFITVKHIIFHCQMFTDARK</sequence>
<name>A0A6G0TJ94_APHGL</name>
<reference evidence="1 2" key="1">
    <citation type="submission" date="2019-08" db="EMBL/GenBank/DDBJ databases">
        <title>The genome of the soybean aphid Biotype 1, its phylome, world population structure and adaptation to the North American continent.</title>
        <authorList>
            <person name="Giordano R."/>
            <person name="Donthu R.K."/>
            <person name="Hernandez A.G."/>
            <person name="Wright C.L."/>
            <person name="Zimin A.V."/>
        </authorList>
    </citation>
    <scope>NUCLEOTIDE SEQUENCE [LARGE SCALE GENOMIC DNA]</scope>
    <source>
        <tissue evidence="1">Whole aphids</tissue>
    </source>
</reference>
<keyword evidence="2" id="KW-1185">Reference proteome</keyword>
<dbReference type="OrthoDB" id="6621833at2759"/>
<evidence type="ECO:0000313" key="1">
    <source>
        <dbReference type="EMBL" id="KAE9533690.1"/>
    </source>
</evidence>
<proteinExistence type="predicted"/>